<dbReference type="InterPro" id="IPR001789">
    <property type="entry name" value="Sig_transdc_resp-reg_receiver"/>
</dbReference>
<organism evidence="3 4">
    <name type="scientific">Alkalilimnicola ehrlichii</name>
    <dbReference type="NCBI Taxonomy" id="351052"/>
    <lineage>
        <taxon>Bacteria</taxon>
        <taxon>Pseudomonadati</taxon>
        <taxon>Pseudomonadota</taxon>
        <taxon>Gammaproteobacteria</taxon>
        <taxon>Chromatiales</taxon>
        <taxon>Ectothiorhodospiraceae</taxon>
        <taxon>Alkalilimnicola</taxon>
    </lineage>
</organism>
<evidence type="ECO:0000313" key="4">
    <source>
        <dbReference type="Proteomes" id="UP000256763"/>
    </source>
</evidence>
<dbReference type="RefSeq" id="WP_116303002.1">
    <property type="nucleotide sequence ID" value="NZ_NFZV01000016.1"/>
</dbReference>
<dbReference type="EMBL" id="NFZW01000016">
    <property type="protein sequence ID" value="RFA34406.1"/>
    <property type="molecule type" value="Genomic_DNA"/>
</dbReference>
<keyword evidence="4" id="KW-1185">Reference proteome</keyword>
<dbReference type="Proteomes" id="UP000256763">
    <property type="component" value="Unassembled WGS sequence"/>
</dbReference>
<dbReference type="OrthoDB" id="5697380at2"/>
<dbReference type="GO" id="GO:0000160">
    <property type="term" value="P:phosphorelay signal transduction system"/>
    <property type="evidence" value="ECO:0007669"/>
    <property type="project" value="InterPro"/>
</dbReference>
<dbReference type="AlphaFoldDB" id="A0A3E0WQZ1"/>
<evidence type="ECO:0000313" key="3">
    <source>
        <dbReference type="EMBL" id="RFA34406.1"/>
    </source>
</evidence>
<feature type="modified residue" description="4-aspartylphosphate" evidence="1">
    <location>
        <position position="109"/>
    </location>
</feature>
<dbReference type="InterPro" id="IPR011006">
    <property type="entry name" value="CheY-like_superfamily"/>
</dbReference>
<dbReference type="SUPFAM" id="SSF52172">
    <property type="entry name" value="CheY-like"/>
    <property type="match status" value="1"/>
</dbReference>
<dbReference type="Gene3D" id="3.40.50.2300">
    <property type="match status" value="1"/>
</dbReference>
<evidence type="ECO:0000256" key="1">
    <source>
        <dbReference type="PROSITE-ProRule" id="PRU00169"/>
    </source>
</evidence>
<accession>A0A3E0WQZ1</accession>
<proteinExistence type="predicted"/>
<name>A0A3E0WQZ1_9GAMM</name>
<comment type="caution">
    <text evidence="3">The sequence shown here is derived from an EMBL/GenBank/DDBJ whole genome shotgun (WGS) entry which is preliminary data.</text>
</comment>
<gene>
    <name evidence="3" type="ORF">CAL65_15315</name>
</gene>
<dbReference type="Pfam" id="PF00072">
    <property type="entry name" value="Response_reg"/>
    <property type="match status" value="1"/>
</dbReference>
<evidence type="ECO:0000259" key="2">
    <source>
        <dbReference type="PROSITE" id="PS50110"/>
    </source>
</evidence>
<reference evidence="4" key="1">
    <citation type="submission" date="2017-05" db="EMBL/GenBank/DDBJ databases">
        <authorList>
            <person name="Sharma S."/>
            <person name="Sidhu C."/>
            <person name="Pinnaka A.K."/>
        </authorList>
    </citation>
    <scope>NUCLEOTIDE SEQUENCE [LARGE SCALE GENOMIC DNA]</scope>
    <source>
        <strain evidence="4">AK93</strain>
    </source>
</reference>
<protein>
    <recommendedName>
        <fullName evidence="2">Response regulatory domain-containing protein</fullName>
    </recommendedName>
</protein>
<dbReference type="PROSITE" id="PS50110">
    <property type="entry name" value="RESPONSE_REGULATORY"/>
    <property type="match status" value="1"/>
</dbReference>
<feature type="domain" description="Response regulatory" evidence="2">
    <location>
        <begin position="16"/>
        <end position="173"/>
    </location>
</feature>
<sequence length="220" mass="25245">MSSKTDDVLPYHFPTTVALVDDDADFLAKISLELDDDLAYRLFSSPSLALDFLAESEQREPLYRRCFSLSYEGKDAARCEHLIRCDVSRLEREVSNPDRFREVSVVLVDYDMPGMDGLEFCRRLRASKVKKVLFTGVVDEKVAVQAFNEGLIDRFIRKNADNAPALINATVRELQHEYLRATSRFMARTLQAEPAGFCLTLPFRRTFRIYSGARRWSSII</sequence>
<keyword evidence="1" id="KW-0597">Phosphoprotein</keyword>